<gene>
    <name evidence="1" type="ORF">G5C33_05375</name>
</gene>
<evidence type="ECO:0000313" key="1">
    <source>
        <dbReference type="EMBL" id="QIG79280.1"/>
    </source>
</evidence>
<dbReference type="EMBL" id="CP049109">
    <property type="protein sequence ID" value="QIG79280.1"/>
    <property type="molecule type" value="Genomic_DNA"/>
</dbReference>
<dbReference type="Proteomes" id="UP000501568">
    <property type="component" value="Chromosome"/>
</dbReference>
<reference evidence="1 2" key="1">
    <citation type="submission" date="2020-02" db="EMBL/GenBank/DDBJ databases">
        <authorList>
            <person name="Zheng R.K."/>
            <person name="Sun C.M."/>
        </authorList>
    </citation>
    <scope>NUCLEOTIDE SEQUENCE [LARGE SCALE GENOMIC DNA]</scope>
    <source>
        <strain evidence="2">zrk23</strain>
    </source>
</reference>
<keyword evidence="2" id="KW-1185">Reference proteome</keyword>
<sequence>MFGRNDLSRAIALYLNFDNAPQPSTDFDRVEKGLGKRRAAKVKPQLDRAMDILANLRPNWNRMSLDDAAHWAAEEVKAAFPEIDRKAMEAIVWAASYGWK</sequence>
<dbReference type="KEGG" id="spzr:G5C33_05375"/>
<accession>A0A6G6Y306</accession>
<evidence type="ECO:0000313" key="2">
    <source>
        <dbReference type="Proteomes" id="UP000501568"/>
    </source>
</evidence>
<proteinExistence type="predicted"/>
<dbReference type="RefSeq" id="WP_165326281.1">
    <property type="nucleotide sequence ID" value="NZ_CP049109.1"/>
</dbReference>
<dbReference type="AlphaFoldDB" id="A0A6G6Y306"/>
<name>A0A6G6Y306_9SPHN</name>
<protein>
    <submittedName>
        <fullName evidence="1">Uncharacterized protein</fullName>
    </submittedName>
</protein>
<organism evidence="1 2">
    <name type="scientific">Stakelama tenebrarum</name>
    <dbReference type="NCBI Taxonomy" id="2711215"/>
    <lineage>
        <taxon>Bacteria</taxon>
        <taxon>Pseudomonadati</taxon>
        <taxon>Pseudomonadota</taxon>
        <taxon>Alphaproteobacteria</taxon>
        <taxon>Sphingomonadales</taxon>
        <taxon>Sphingomonadaceae</taxon>
        <taxon>Stakelama</taxon>
    </lineage>
</organism>